<feature type="non-terminal residue" evidence="2">
    <location>
        <position position="1"/>
    </location>
</feature>
<accession>X0TLH9</accession>
<proteinExistence type="predicted"/>
<organism evidence="2">
    <name type="scientific">marine sediment metagenome</name>
    <dbReference type="NCBI Taxonomy" id="412755"/>
    <lineage>
        <taxon>unclassified sequences</taxon>
        <taxon>metagenomes</taxon>
        <taxon>ecological metagenomes</taxon>
    </lineage>
</organism>
<feature type="transmembrane region" description="Helical" evidence="1">
    <location>
        <begin position="34"/>
        <end position="52"/>
    </location>
</feature>
<evidence type="ECO:0000313" key="2">
    <source>
        <dbReference type="EMBL" id="GAF94099.1"/>
    </source>
</evidence>
<dbReference type="EMBL" id="BARS01013168">
    <property type="protein sequence ID" value="GAF94099.1"/>
    <property type="molecule type" value="Genomic_DNA"/>
</dbReference>
<gene>
    <name evidence="2" type="ORF">S01H1_23038</name>
</gene>
<keyword evidence="1" id="KW-0812">Transmembrane</keyword>
<keyword evidence="1" id="KW-1133">Transmembrane helix</keyword>
<keyword evidence="1" id="KW-0472">Membrane</keyword>
<dbReference type="AlphaFoldDB" id="X0TLH9"/>
<name>X0TLH9_9ZZZZ</name>
<evidence type="ECO:0000256" key="1">
    <source>
        <dbReference type="SAM" id="Phobius"/>
    </source>
</evidence>
<sequence length="53" mass="6472">LPQVDFYDSLEHYYNAYKPEELVNREKYKRRKQYIQMGVILFSIIIIIYVNGV</sequence>
<comment type="caution">
    <text evidence="2">The sequence shown here is derived from an EMBL/GenBank/DDBJ whole genome shotgun (WGS) entry which is preliminary data.</text>
</comment>
<reference evidence="2" key="1">
    <citation type="journal article" date="2014" name="Front. Microbiol.">
        <title>High frequency of phylogenetically diverse reductive dehalogenase-homologous genes in deep subseafloor sedimentary metagenomes.</title>
        <authorList>
            <person name="Kawai M."/>
            <person name="Futagami T."/>
            <person name="Toyoda A."/>
            <person name="Takaki Y."/>
            <person name="Nishi S."/>
            <person name="Hori S."/>
            <person name="Arai W."/>
            <person name="Tsubouchi T."/>
            <person name="Morono Y."/>
            <person name="Uchiyama I."/>
            <person name="Ito T."/>
            <person name="Fujiyama A."/>
            <person name="Inagaki F."/>
            <person name="Takami H."/>
        </authorList>
    </citation>
    <scope>NUCLEOTIDE SEQUENCE</scope>
    <source>
        <strain evidence="2">Expedition CK06-06</strain>
    </source>
</reference>
<protein>
    <submittedName>
        <fullName evidence="2">Uncharacterized protein</fullName>
    </submittedName>
</protein>